<dbReference type="Proteomes" id="UP000041595">
    <property type="component" value="Unassembled WGS sequence"/>
</dbReference>
<evidence type="ECO:0000313" key="4">
    <source>
        <dbReference type="Proteomes" id="UP000041595"/>
    </source>
</evidence>
<evidence type="ECO:0000313" key="3">
    <source>
        <dbReference type="Proteomes" id="UP000038647"/>
    </source>
</evidence>
<proteinExistence type="predicted"/>
<dbReference type="Proteomes" id="UP000038647">
    <property type="component" value="Unassembled WGS sequence"/>
</dbReference>
<dbReference type="STRING" id="1453495.AT01_2146"/>
<evidence type="ECO:0000313" key="2">
    <source>
        <dbReference type="EMBL" id="CNL66350.1"/>
    </source>
</evidence>
<reference evidence="1 3" key="1">
    <citation type="submission" date="2015-03" db="EMBL/GenBank/DDBJ databases">
        <authorList>
            <consortium name="Pathogen Informatics"/>
            <person name="Murphy D."/>
        </authorList>
    </citation>
    <scope>NUCLEOTIDE SEQUENCE [LARGE SCALE GENOMIC DNA]</scope>
    <source>
        <strain evidence="1 3">IP08791</strain>
    </source>
</reference>
<gene>
    <name evidence="2" type="ORF">ERS137965_03643</name>
    <name evidence="1" type="ORF">ERS137966_03771</name>
</gene>
<organism evidence="2 4">
    <name type="scientific">Yersinia aldovae</name>
    <dbReference type="NCBI Taxonomy" id="29483"/>
    <lineage>
        <taxon>Bacteria</taxon>
        <taxon>Pseudomonadati</taxon>
        <taxon>Pseudomonadota</taxon>
        <taxon>Gammaproteobacteria</taxon>
        <taxon>Enterobacterales</taxon>
        <taxon>Yersiniaceae</taxon>
        <taxon>Yersinia</taxon>
    </lineage>
</organism>
<dbReference type="EMBL" id="CQEH01000024">
    <property type="protein sequence ID" value="CNL63658.1"/>
    <property type="molecule type" value="Genomic_DNA"/>
</dbReference>
<protein>
    <submittedName>
        <fullName evidence="2">Uncharacterized protein</fullName>
    </submittedName>
</protein>
<dbReference type="AlphaFoldDB" id="A0A0T9USB9"/>
<accession>A0A0T9USB9</accession>
<sequence length="43" mass="5102">MLFREIIPIARKEISITGLQDTIKVFVSLSLSLEERRYEKYQS</sequence>
<name>A0A0T9USB9_YERAL</name>
<reference evidence="2 4" key="2">
    <citation type="submission" date="2015-03" db="EMBL/GenBank/DDBJ databases">
        <authorList>
            <person name="Murphy D."/>
        </authorList>
    </citation>
    <scope>NUCLEOTIDE SEQUENCE [LARGE SCALE GENOMIC DNA]</scope>
    <source>
        <strain evidence="2 4">IP06005</strain>
    </source>
</reference>
<evidence type="ECO:0000313" key="1">
    <source>
        <dbReference type="EMBL" id="CNL63658.1"/>
    </source>
</evidence>
<dbReference type="EMBL" id="CQEJ01000027">
    <property type="protein sequence ID" value="CNL66350.1"/>
    <property type="molecule type" value="Genomic_DNA"/>
</dbReference>
<keyword evidence="3" id="KW-1185">Reference proteome</keyword>